<accession>A0ABW4R7A3</accession>
<dbReference type="InterPro" id="IPR011049">
    <property type="entry name" value="Serralysin-like_metalloprot_C"/>
</dbReference>
<name>A0ABW4R7A3_9RHOB</name>
<dbReference type="SUPFAM" id="SSF51120">
    <property type="entry name" value="beta-Roll"/>
    <property type="match status" value="3"/>
</dbReference>
<sequence length="432" mass="46230">MRKILGTKAGEKLVGYKYNDFIVGNGGNDSITGGGGDDYIRAIGSGGLLSGQSGNDIIYAQKVGFGQFHMYGGEGNDTLILDMTNSKMSWGHQGHHVYGGSGSDKFVFQNIAKANHLITGRIDDFDNSRDSIWLGGQKLDLSNLPANVRVVEMHGQQWLSINDKALYNLEGPRQMPGGEETHFVHPSANPASLPTVKFIDQVNYVPYQLYKNGESSLNSMVIQDEAVINGTKGADYIYATHTNNAYHNNKISAGNGNDVVNANRGFDTVHGGAGNDKIAGGEDADILYGDSGRDALFGGSGNDRIFGGLDNDMLYGSTGRDFLNGGGGNDLVQGGLGNDTLLGAAGSDTLEGGAGSDRFVFRDWTGKNTVVDFQQGIDKLDVVGLTTRAEFASDIQRVQIGKDVLVSFDDSDMSVLIKNTTVHEIWADDFIM</sequence>
<comment type="caution">
    <text evidence="6">The sequence shown here is derived from an EMBL/GenBank/DDBJ whole genome shotgun (WGS) entry which is preliminary data.</text>
</comment>
<dbReference type="PANTHER" id="PTHR38340">
    <property type="entry name" value="S-LAYER PROTEIN"/>
    <property type="match status" value="1"/>
</dbReference>
<dbReference type="Gene3D" id="2.150.10.10">
    <property type="entry name" value="Serralysin-like metalloprotease, C-terminal"/>
    <property type="match status" value="2"/>
</dbReference>
<comment type="subcellular location">
    <subcellularLocation>
        <location evidence="2">Secreted</location>
    </subcellularLocation>
</comment>
<dbReference type="RefSeq" id="WP_379142467.1">
    <property type="nucleotide sequence ID" value="NZ_JBHUEN010000027.1"/>
</dbReference>
<evidence type="ECO:0000256" key="1">
    <source>
        <dbReference type="ARBA" id="ARBA00001913"/>
    </source>
</evidence>
<dbReference type="PANTHER" id="PTHR38340:SF1">
    <property type="entry name" value="S-LAYER PROTEIN"/>
    <property type="match status" value="1"/>
</dbReference>
<dbReference type="EMBL" id="JBHUEN010000027">
    <property type="protein sequence ID" value="MFD1882099.1"/>
    <property type="molecule type" value="Genomic_DNA"/>
</dbReference>
<evidence type="ECO:0000313" key="7">
    <source>
        <dbReference type="Proteomes" id="UP001597213"/>
    </source>
</evidence>
<dbReference type="Pfam" id="PF00353">
    <property type="entry name" value="HemolysinCabind"/>
    <property type="match status" value="5"/>
</dbReference>
<proteinExistence type="predicted"/>
<dbReference type="Proteomes" id="UP001597213">
    <property type="component" value="Unassembled WGS sequence"/>
</dbReference>
<dbReference type="PRINTS" id="PR00313">
    <property type="entry name" value="CABNDNGRPT"/>
</dbReference>
<keyword evidence="3" id="KW-0964">Secreted</keyword>
<evidence type="ECO:0000256" key="3">
    <source>
        <dbReference type="ARBA" id="ARBA00022525"/>
    </source>
</evidence>
<reference evidence="7" key="1">
    <citation type="journal article" date="2019" name="Int. J. Syst. Evol. Microbiol.">
        <title>The Global Catalogue of Microorganisms (GCM) 10K type strain sequencing project: providing services to taxonomists for standard genome sequencing and annotation.</title>
        <authorList>
            <consortium name="The Broad Institute Genomics Platform"/>
            <consortium name="The Broad Institute Genome Sequencing Center for Infectious Disease"/>
            <person name="Wu L."/>
            <person name="Ma J."/>
        </authorList>
    </citation>
    <scope>NUCLEOTIDE SEQUENCE [LARGE SCALE GENOMIC DNA]</scope>
    <source>
        <strain evidence="7">CCUG 56029</strain>
    </source>
</reference>
<evidence type="ECO:0000313" key="6">
    <source>
        <dbReference type="EMBL" id="MFD1882099.1"/>
    </source>
</evidence>
<dbReference type="PROSITE" id="PS00330">
    <property type="entry name" value="HEMOLYSIN_CALCIUM"/>
    <property type="match status" value="2"/>
</dbReference>
<evidence type="ECO:0000256" key="2">
    <source>
        <dbReference type="ARBA" id="ARBA00004613"/>
    </source>
</evidence>
<protein>
    <submittedName>
        <fullName evidence="6">Calcium-binding protein</fullName>
    </submittedName>
</protein>
<dbReference type="Pfam" id="PF08548">
    <property type="entry name" value="Peptidase_M10_C"/>
    <property type="match status" value="1"/>
</dbReference>
<organism evidence="6 7">
    <name type="scientific">Paracoccus pacificus</name>
    <dbReference type="NCBI Taxonomy" id="1463598"/>
    <lineage>
        <taxon>Bacteria</taxon>
        <taxon>Pseudomonadati</taxon>
        <taxon>Pseudomonadota</taxon>
        <taxon>Alphaproteobacteria</taxon>
        <taxon>Rhodobacterales</taxon>
        <taxon>Paracoccaceae</taxon>
        <taxon>Paracoccus</taxon>
    </lineage>
</organism>
<keyword evidence="7" id="KW-1185">Reference proteome</keyword>
<evidence type="ECO:0000259" key="5">
    <source>
        <dbReference type="Pfam" id="PF08548"/>
    </source>
</evidence>
<evidence type="ECO:0000256" key="4">
    <source>
        <dbReference type="ARBA" id="ARBA00022737"/>
    </source>
</evidence>
<keyword evidence="4" id="KW-0677">Repeat</keyword>
<dbReference type="InterPro" id="IPR001343">
    <property type="entry name" value="Hemolysn_Ca-bd"/>
</dbReference>
<comment type="cofactor">
    <cofactor evidence="1">
        <name>Ca(2+)</name>
        <dbReference type="ChEBI" id="CHEBI:29108"/>
    </cofactor>
</comment>
<dbReference type="InterPro" id="IPR013858">
    <property type="entry name" value="Peptidase_M10B_C"/>
</dbReference>
<gene>
    <name evidence="6" type="ORF">ACFSCT_10280</name>
</gene>
<dbReference type="InterPro" id="IPR050557">
    <property type="entry name" value="RTX_toxin/Mannuronan_C5-epim"/>
</dbReference>
<feature type="domain" description="Peptidase M10 serralysin C-terminal" evidence="5">
    <location>
        <begin position="71"/>
        <end position="138"/>
    </location>
</feature>
<dbReference type="InterPro" id="IPR018511">
    <property type="entry name" value="Hemolysin-typ_Ca-bd_CS"/>
</dbReference>